<reference evidence="2" key="1">
    <citation type="submission" date="2018-05" db="EMBL/GenBank/DDBJ databases">
        <title>Leptospira yasudae sp. nov. and Leptospira stimsonii sp. nov., two pathogenic species of the genus Leptospira isolated from environmental sources.</title>
        <authorList>
            <person name="Casanovas-Massana A."/>
            <person name="Hamond C."/>
            <person name="Santos L.A."/>
            <person name="Hacker K.P."/>
            <person name="Balassiano I."/>
            <person name="Medeiros M.A."/>
            <person name="Reis M.G."/>
            <person name="Ko A.I."/>
            <person name="Wunder E.A."/>
        </authorList>
    </citation>
    <scope>NUCLEOTIDE SEQUENCE [LARGE SCALE GENOMIC DNA]</scope>
    <source>
        <strain evidence="2">B21</strain>
    </source>
</reference>
<comment type="caution">
    <text evidence="1">The sequence shown here is derived from an EMBL/GenBank/DDBJ whole genome shotgun (WGS) entry which is preliminary data.</text>
</comment>
<dbReference type="EMBL" id="QHCR01000009">
    <property type="protein sequence ID" value="RHX78112.1"/>
    <property type="molecule type" value="Genomic_DNA"/>
</dbReference>
<organism evidence="1 2">
    <name type="scientific">Leptospira yasudae</name>
    <dbReference type="NCBI Taxonomy" id="2202201"/>
    <lineage>
        <taxon>Bacteria</taxon>
        <taxon>Pseudomonadati</taxon>
        <taxon>Spirochaetota</taxon>
        <taxon>Spirochaetia</taxon>
        <taxon>Leptospirales</taxon>
        <taxon>Leptospiraceae</taxon>
        <taxon>Leptospira</taxon>
    </lineage>
</organism>
<accession>A0ABX9M0J7</accession>
<keyword evidence="2" id="KW-1185">Reference proteome</keyword>
<dbReference type="Proteomes" id="UP000285569">
    <property type="component" value="Unassembled WGS sequence"/>
</dbReference>
<evidence type="ECO:0000313" key="1">
    <source>
        <dbReference type="EMBL" id="RHX78112.1"/>
    </source>
</evidence>
<gene>
    <name evidence="1" type="ORF">DLM77_18825</name>
</gene>
<name>A0ABX9M0J7_9LEPT</name>
<sequence length="79" mass="9581">MEKPERTNSDETSPLKRHFLFFKNRENSSITIPDSSKNRIRFVFQSIILAQKRVLQRDFALFRKRKKSAFSILKKEFRF</sequence>
<reference evidence="1 2" key="2">
    <citation type="journal article" date="2020" name="Int. J. Syst. Evol. Microbiol.">
        <title>Leptospira yasudae sp. nov. and Leptospira stimsonii sp. nov., two new species of the pathogenic group isolated from environmental sources.</title>
        <authorList>
            <person name="Casanovas-Massana A."/>
            <person name="Hamond C."/>
            <person name="Santos L.A."/>
            <person name="de Oliveira D."/>
            <person name="Hacker K.P."/>
            <person name="Balassiano I."/>
            <person name="Costa F."/>
            <person name="Medeiros M.A."/>
            <person name="Reis M.G."/>
            <person name="Ko A.I."/>
            <person name="Wunder E.A."/>
        </authorList>
    </citation>
    <scope>NUCLEOTIDE SEQUENCE [LARGE SCALE GENOMIC DNA]</scope>
    <source>
        <strain evidence="1 2">B21</strain>
    </source>
</reference>
<evidence type="ECO:0000313" key="2">
    <source>
        <dbReference type="Proteomes" id="UP000285569"/>
    </source>
</evidence>
<protein>
    <submittedName>
        <fullName evidence="1">Uncharacterized protein</fullName>
    </submittedName>
</protein>
<proteinExistence type="predicted"/>